<evidence type="ECO:0000313" key="2">
    <source>
        <dbReference type="Proteomes" id="UP000567922"/>
    </source>
</evidence>
<sequence length="248" mass="27340">MSGLQLWINTAVPVTDSAAADWAAERFQGTSSQLSGQVPLGFEAYCRILHRPESSNDVPPPRWADIAAETGAIVHPAVQWHRLLGGTDTDKDLYASWRGFSPRHGQLDPDSFAALLPHLVDATPDPEGTVFGFWSGHFDVRPGESSGFTQSEFDTARYTLAGRKLILLQGNLAAMAEQVTQHPQTVGRFPMVMWPRDRSWYALSEIDFDSTLVGGRTDLIESLINDVTLESFRVPPDLDLSCWGDTVN</sequence>
<dbReference type="OrthoDB" id="2426596at2"/>
<reference evidence="1 2" key="1">
    <citation type="submission" date="2020-08" db="EMBL/GenBank/DDBJ databases">
        <title>Sequencing the genomes of 1000 actinobacteria strains.</title>
        <authorList>
            <person name="Klenk H.-P."/>
        </authorList>
    </citation>
    <scope>NUCLEOTIDE SEQUENCE [LARGE SCALE GENOMIC DNA]</scope>
    <source>
        <strain evidence="1 2">DSM 45258</strain>
    </source>
</reference>
<name>A0A839RV96_9ACTN</name>
<organism evidence="1 2">
    <name type="scientific">Hoyosella altamirensis</name>
    <dbReference type="NCBI Taxonomy" id="616997"/>
    <lineage>
        <taxon>Bacteria</taxon>
        <taxon>Bacillati</taxon>
        <taxon>Actinomycetota</taxon>
        <taxon>Actinomycetes</taxon>
        <taxon>Mycobacteriales</taxon>
        <taxon>Hoyosellaceae</taxon>
        <taxon>Hoyosella</taxon>
    </lineage>
</organism>
<protein>
    <submittedName>
        <fullName evidence="1">Uncharacterized protein</fullName>
    </submittedName>
</protein>
<comment type="caution">
    <text evidence="1">The sequence shown here is derived from an EMBL/GenBank/DDBJ whole genome shotgun (WGS) entry which is preliminary data.</text>
</comment>
<evidence type="ECO:0000313" key="1">
    <source>
        <dbReference type="EMBL" id="MBB3040186.1"/>
    </source>
</evidence>
<dbReference type="RefSeq" id="WP_157095447.1">
    <property type="nucleotide sequence ID" value="NZ_BDDI01000031.1"/>
</dbReference>
<accession>A0A839RV96</accession>
<dbReference type="AlphaFoldDB" id="A0A839RV96"/>
<dbReference type="EMBL" id="JACHWS010000011">
    <property type="protein sequence ID" value="MBB3040186.1"/>
    <property type="molecule type" value="Genomic_DNA"/>
</dbReference>
<dbReference type="Proteomes" id="UP000567922">
    <property type="component" value="Unassembled WGS sequence"/>
</dbReference>
<proteinExistence type="predicted"/>
<gene>
    <name evidence="1" type="ORF">FHU29_004681</name>
</gene>
<keyword evidence="2" id="KW-1185">Reference proteome</keyword>